<organism evidence="3 4">
    <name type="scientific">Plectosphaerella cucumerina</name>
    <dbReference type="NCBI Taxonomy" id="40658"/>
    <lineage>
        <taxon>Eukaryota</taxon>
        <taxon>Fungi</taxon>
        <taxon>Dikarya</taxon>
        <taxon>Ascomycota</taxon>
        <taxon>Pezizomycotina</taxon>
        <taxon>Sordariomycetes</taxon>
        <taxon>Hypocreomycetidae</taxon>
        <taxon>Glomerellales</taxon>
        <taxon>Plectosphaerellaceae</taxon>
        <taxon>Plectosphaerella</taxon>
    </lineage>
</organism>
<keyword evidence="1" id="KW-0732">Signal</keyword>
<dbReference type="Gene3D" id="3.20.20.80">
    <property type="entry name" value="Glycosidases"/>
    <property type="match status" value="1"/>
</dbReference>
<dbReference type="PANTHER" id="PTHR34154:SF10">
    <property type="entry name" value="ASL1-LIKE GLYCOSYL HYDROLASE CATALYTIC DOMAIN-CONTAINING PROTEIN"/>
    <property type="match status" value="1"/>
</dbReference>
<comment type="caution">
    <text evidence="3">The sequence shown here is derived from an EMBL/GenBank/DDBJ whole genome shotgun (WGS) entry which is preliminary data.</text>
</comment>
<feature type="chain" id="PRO_5035457034" evidence="1">
    <location>
        <begin position="22"/>
        <end position="287"/>
    </location>
</feature>
<dbReference type="InterPro" id="IPR024655">
    <property type="entry name" value="Asl1_glyco_hydro_catalytic"/>
</dbReference>
<dbReference type="GO" id="GO:0016787">
    <property type="term" value="F:hydrolase activity"/>
    <property type="evidence" value="ECO:0007669"/>
    <property type="project" value="UniProtKB-KW"/>
</dbReference>
<proteinExistence type="predicted"/>
<evidence type="ECO:0000313" key="4">
    <source>
        <dbReference type="Proteomes" id="UP000813385"/>
    </source>
</evidence>
<dbReference type="AlphaFoldDB" id="A0A8K0X678"/>
<feature type="domain" description="Asl1-like glycosyl hydrolase catalytic" evidence="2">
    <location>
        <begin position="71"/>
        <end position="284"/>
    </location>
</feature>
<gene>
    <name evidence="3" type="ORF">B0T11DRAFT_353900</name>
</gene>
<feature type="signal peptide" evidence="1">
    <location>
        <begin position="1"/>
        <end position="21"/>
    </location>
</feature>
<dbReference type="Proteomes" id="UP000813385">
    <property type="component" value="Unassembled WGS sequence"/>
</dbReference>
<keyword evidence="3" id="KW-0378">Hydrolase</keyword>
<dbReference type="InterPro" id="IPR017853">
    <property type="entry name" value="GH"/>
</dbReference>
<dbReference type="PANTHER" id="PTHR34154">
    <property type="entry name" value="ALKALI-SENSITIVE LINKAGE PROTEIN 1"/>
    <property type="match status" value="1"/>
</dbReference>
<reference evidence="3" key="1">
    <citation type="journal article" date="2021" name="Nat. Commun.">
        <title>Genetic determinants of endophytism in the Arabidopsis root mycobiome.</title>
        <authorList>
            <person name="Mesny F."/>
            <person name="Miyauchi S."/>
            <person name="Thiergart T."/>
            <person name="Pickel B."/>
            <person name="Atanasova L."/>
            <person name="Karlsson M."/>
            <person name="Huettel B."/>
            <person name="Barry K.W."/>
            <person name="Haridas S."/>
            <person name="Chen C."/>
            <person name="Bauer D."/>
            <person name="Andreopoulos W."/>
            <person name="Pangilinan J."/>
            <person name="LaButti K."/>
            <person name="Riley R."/>
            <person name="Lipzen A."/>
            <person name="Clum A."/>
            <person name="Drula E."/>
            <person name="Henrissat B."/>
            <person name="Kohler A."/>
            <person name="Grigoriev I.V."/>
            <person name="Martin F.M."/>
            <person name="Hacquard S."/>
        </authorList>
    </citation>
    <scope>NUCLEOTIDE SEQUENCE</scope>
    <source>
        <strain evidence="3">MPI-CAGE-AT-0016</strain>
    </source>
</reference>
<dbReference type="InterPro" id="IPR053183">
    <property type="entry name" value="ASL1"/>
</dbReference>
<keyword evidence="4" id="KW-1185">Reference proteome</keyword>
<dbReference type="GO" id="GO:0071966">
    <property type="term" value="P:fungal-type cell wall polysaccharide metabolic process"/>
    <property type="evidence" value="ECO:0007669"/>
    <property type="project" value="TreeGrafter"/>
</dbReference>
<dbReference type="GO" id="GO:0009277">
    <property type="term" value="C:fungal-type cell wall"/>
    <property type="evidence" value="ECO:0007669"/>
    <property type="project" value="TreeGrafter"/>
</dbReference>
<dbReference type="SUPFAM" id="SSF51445">
    <property type="entry name" value="(Trans)glycosidases"/>
    <property type="match status" value="1"/>
</dbReference>
<name>A0A8K0X678_9PEZI</name>
<dbReference type="EMBL" id="JAGPXD010000003">
    <property type="protein sequence ID" value="KAH7363555.1"/>
    <property type="molecule type" value="Genomic_DNA"/>
</dbReference>
<sequence length="287" mass="31170">MLTRTIVALLAMAQSTRSSAANHPALDQMAATGQPCRTTGQPPLSVHRKRGLAYNAAGLVPYFFTGGNTCAPCGWAYNWDSRDNGLAVGGLEYVPMLWGPIADHTGRWRANAEEMLGKGSTHLLSFNECDRADQCNTSAAEAAQAHVEHMNPFSRRARIGSPAVSNSDVGSEGLDWLRDWVDACHGVGCAYDFCVVHWYSPREQTASLVEHVRQASAICGGKPIWLTEFSLPPPSQDDIGLSEWLSDVLPVLDGLECLERYAFFMVEHGKLVRSGGLSRTGVVYASE</sequence>
<accession>A0A8K0X678</accession>
<protein>
    <submittedName>
        <fullName evidence="3">Glycosyl hydrolase catalytic core-domain-containing protein</fullName>
    </submittedName>
</protein>
<evidence type="ECO:0000256" key="1">
    <source>
        <dbReference type="SAM" id="SignalP"/>
    </source>
</evidence>
<evidence type="ECO:0000259" key="2">
    <source>
        <dbReference type="Pfam" id="PF11790"/>
    </source>
</evidence>
<dbReference type="OrthoDB" id="43654at2759"/>
<dbReference type="Pfam" id="PF11790">
    <property type="entry name" value="Glyco_hydro_cc"/>
    <property type="match status" value="1"/>
</dbReference>
<evidence type="ECO:0000313" key="3">
    <source>
        <dbReference type="EMBL" id="KAH7363555.1"/>
    </source>
</evidence>